<evidence type="ECO:0000259" key="2">
    <source>
        <dbReference type="PROSITE" id="PS50837"/>
    </source>
</evidence>
<evidence type="ECO:0000256" key="1">
    <source>
        <dbReference type="ARBA" id="ARBA00022737"/>
    </source>
</evidence>
<keyword evidence="4" id="KW-1185">Reference proteome</keyword>
<dbReference type="PANTHER" id="PTHR10039">
    <property type="entry name" value="AMELOGENIN"/>
    <property type="match status" value="1"/>
</dbReference>
<evidence type="ECO:0000313" key="3">
    <source>
        <dbReference type="EMBL" id="KAF9472196.1"/>
    </source>
</evidence>
<accession>A0A9P5YNP5</accession>
<dbReference type="Pfam" id="PF24883">
    <property type="entry name" value="NPHP3_N"/>
    <property type="match status" value="1"/>
</dbReference>
<dbReference type="Gene3D" id="3.40.50.300">
    <property type="entry name" value="P-loop containing nucleotide triphosphate hydrolases"/>
    <property type="match status" value="1"/>
</dbReference>
<organism evidence="3 4">
    <name type="scientific">Pholiota conissans</name>
    <dbReference type="NCBI Taxonomy" id="109636"/>
    <lineage>
        <taxon>Eukaryota</taxon>
        <taxon>Fungi</taxon>
        <taxon>Dikarya</taxon>
        <taxon>Basidiomycota</taxon>
        <taxon>Agaricomycotina</taxon>
        <taxon>Agaricomycetes</taxon>
        <taxon>Agaricomycetidae</taxon>
        <taxon>Agaricales</taxon>
        <taxon>Agaricineae</taxon>
        <taxon>Strophariaceae</taxon>
        <taxon>Pholiota</taxon>
    </lineage>
</organism>
<reference evidence="3" key="1">
    <citation type="submission" date="2020-11" db="EMBL/GenBank/DDBJ databases">
        <authorList>
            <consortium name="DOE Joint Genome Institute"/>
            <person name="Ahrendt S."/>
            <person name="Riley R."/>
            <person name="Andreopoulos W."/>
            <person name="Labutti K."/>
            <person name="Pangilinan J."/>
            <person name="Ruiz-Duenas F.J."/>
            <person name="Barrasa J.M."/>
            <person name="Sanchez-Garcia M."/>
            <person name="Camarero S."/>
            <person name="Miyauchi S."/>
            <person name="Serrano A."/>
            <person name="Linde D."/>
            <person name="Babiker R."/>
            <person name="Drula E."/>
            <person name="Ayuso-Fernandez I."/>
            <person name="Pacheco R."/>
            <person name="Padilla G."/>
            <person name="Ferreira P."/>
            <person name="Barriuso J."/>
            <person name="Kellner H."/>
            <person name="Castanera R."/>
            <person name="Alfaro M."/>
            <person name="Ramirez L."/>
            <person name="Pisabarro A.G."/>
            <person name="Kuo A."/>
            <person name="Tritt A."/>
            <person name="Lipzen A."/>
            <person name="He G."/>
            <person name="Yan M."/>
            <person name="Ng V."/>
            <person name="Cullen D."/>
            <person name="Martin F."/>
            <person name="Rosso M.-N."/>
            <person name="Henrissat B."/>
            <person name="Hibbett D."/>
            <person name="Martinez A.T."/>
            <person name="Grigoriev I.V."/>
        </authorList>
    </citation>
    <scope>NUCLEOTIDE SEQUENCE</scope>
    <source>
        <strain evidence="3">CIRM-BRFM 674</strain>
    </source>
</reference>
<dbReference type="InterPro" id="IPR007111">
    <property type="entry name" value="NACHT_NTPase"/>
</dbReference>
<dbReference type="PROSITE" id="PS50837">
    <property type="entry name" value="NACHT"/>
    <property type="match status" value="1"/>
</dbReference>
<dbReference type="OrthoDB" id="3014077at2759"/>
<dbReference type="PANTHER" id="PTHR10039:SF17">
    <property type="entry name" value="FUNGAL STAND N-TERMINAL GOODBYE DOMAIN-CONTAINING PROTEIN-RELATED"/>
    <property type="match status" value="1"/>
</dbReference>
<proteinExistence type="predicted"/>
<dbReference type="SUPFAM" id="SSF52540">
    <property type="entry name" value="P-loop containing nucleoside triphosphate hydrolases"/>
    <property type="match status" value="1"/>
</dbReference>
<feature type="domain" description="NACHT" evidence="2">
    <location>
        <begin position="91"/>
        <end position="241"/>
    </location>
</feature>
<dbReference type="AlphaFoldDB" id="A0A9P5YNP5"/>
<dbReference type="InterPro" id="IPR056884">
    <property type="entry name" value="NPHP3-like_N"/>
</dbReference>
<name>A0A9P5YNP5_9AGAR</name>
<sequence>MAQSSGQQFFTGASHFVLVGGTYSSVGGIVHNPSHETQRYGMTLLLANISSGAFHNASERDFSPRCHPHTRTAIREAIIDWIKAPDVNRKLILWLYGPAGAGKTAIEQSIADQCAEEGLLAASFFFGRTADGRNDSSRIVATLAYQLCQSIPEIHEAVLSEIEKDPTIFSRSLEVQMDTLVIAPLTAVTLTRPYKQRAILVDGIDECGPDSAAPARLLHLLGRTSFLIRHVHLVFLVTSRSEYEIRQTFSQEPLISITHEIVLEDDRQANDDIRRYLTDKFEEIYRNQLSLGTKFPSPWPKKSDIDHIVQKSSGQFIFASTVIKFIDLPRRHPVERLNIILCLTDAGDESPFAAIDSLYHFILSAVDDLPKVLDILSLLILGTQYSKSLSVSTVENLLGIEVHRALMDMHALVFVPPPTIRFNLLHIHHASFYDFLFDKSRSGSFYVNAHEGHAKLSKRWLNAIASYPCFPDGQVVCLNDCISRFILHCNKANTTTEIMECLAAFNLRTVLEKITNPQDLYWTEWAKFFTCIEKQTESDSGIVLRLWDEFYTFCTDKISLYPEVLRPSIPAVFCNSYFPDSRVFFSILQNLQLESTDAPKLLELDEKLLMMNNRPMETVLISIRRNARVSDVVQNRVGNRELPLDHFVNFDGNIYGFSSNFFFYKLFERMEKSPKTVLHTSLQQSYLALAKITISALLPL</sequence>
<gene>
    <name evidence="3" type="ORF">BDN70DRAFT_998279</name>
</gene>
<evidence type="ECO:0000313" key="4">
    <source>
        <dbReference type="Proteomes" id="UP000807469"/>
    </source>
</evidence>
<comment type="caution">
    <text evidence="3">The sequence shown here is derived from an EMBL/GenBank/DDBJ whole genome shotgun (WGS) entry which is preliminary data.</text>
</comment>
<keyword evidence="1" id="KW-0677">Repeat</keyword>
<dbReference type="InterPro" id="IPR027417">
    <property type="entry name" value="P-loop_NTPase"/>
</dbReference>
<dbReference type="EMBL" id="MU155565">
    <property type="protein sequence ID" value="KAF9472196.1"/>
    <property type="molecule type" value="Genomic_DNA"/>
</dbReference>
<protein>
    <recommendedName>
        <fullName evidence="2">NACHT domain-containing protein</fullName>
    </recommendedName>
</protein>
<dbReference type="Proteomes" id="UP000807469">
    <property type="component" value="Unassembled WGS sequence"/>
</dbReference>